<dbReference type="InterPro" id="IPR036691">
    <property type="entry name" value="Endo/exonu/phosph_ase_sf"/>
</dbReference>
<dbReference type="Gene3D" id="3.60.10.10">
    <property type="entry name" value="Endonuclease/exonuclease/phosphatase"/>
    <property type="match status" value="1"/>
</dbReference>
<organism evidence="1">
    <name type="scientific">Cacopsylla melanoneura</name>
    <dbReference type="NCBI Taxonomy" id="428564"/>
    <lineage>
        <taxon>Eukaryota</taxon>
        <taxon>Metazoa</taxon>
        <taxon>Ecdysozoa</taxon>
        <taxon>Arthropoda</taxon>
        <taxon>Hexapoda</taxon>
        <taxon>Insecta</taxon>
        <taxon>Pterygota</taxon>
        <taxon>Neoptera</taxon>
        <taxon>Paraneoptera</taxon>
        <taxon>Hemiptera</taxon>
        <taxon>Sternorrhyncha</taxon>
        <taxon>Psylloidea</taxon>
        <taxon>Psyllidae</taxon>
        <taxon>Psyllinae</taxon>
        <taxon>Cacopsylla</taxon>
    </lineage>
</organism>
<proteinExistence type="predicted"/>
<dbReference type="PANTHER" id="PTHR33776">
    <property type="entry name" value="ENDO/EXONUCLEASE/PHOSPHATASE DOMAIN-CONTAINING PROTEIN"/>
    <property type="match status" value="1"/>
</dbReference>
<dbReference type="EMBL" id="HBUF01593982">
    <property type="protein sequence ID" value="CAG6774197.1"/>
    <property type="molecule type" value="Transcribed_RNA"/>
</dbReference>
<protein>
    <recommendedName>
        <fullName evidence="2">Endonuclease/exonuclease/phosphatase domain-containing protein</fullName>
    </recommendedName>
</protein>
<dbReference type="EMBL" id="HBUF01593983">
    <property type="protein sequence ID" value="CAG6774199.1"/>
    <property type="molecule type" value="Transcribed_RNA"/>
</dbReference>
<dbReference type="PANTHER" id="PTHR33776:SF3">
    <property type="entry name" value="PHD-TYPE DOMAIN-CONTAINING PROTEIN"/>
    <property type="match status" value="1"/>
</dbReference>
<reference evidence="1" key="1">
    <citation type="submission" date="2021-05" db="EMBL/GenBank/DDBJ databases">
        <authorList>
            <person name="Alioto T."/>
            <person name="Alioto T."/>
            <person name="Gomez Garrido J."/>
        </authorList>
    </citation>
    <scope>NUCLEOTIDE SEQUENCE</scope>
</reference>
<dbReference type="SUPFAM" id="SSF56219">
    <property type="entry name" value="DNase I-like"/>
    <property type="match status" value="1"/>
</dbReference>
<sequence length="206" mass="22594">MNTSSNNCFPFIFPGNVYSSVSDVSSVSQDSQQSVESVPLPAALLQQLTPFSSSFRVAHINAQSLLSHHAYLLATFGNRTFHAILVSETWLKPSLPDVVVSIPGYNLVRNDRLHSGAGGVGIYLRDGIDFSVLICSDGNAARKIEYLLVEVRYCNKKLILGVVYRPPEIVYSEDLESLLSTFLPHFDDVIIMGDFNAHAGFEPAIS</sequence>
<name>A0A8D9AWN4_9HEMI</name>
<dbReference type="AlphaFoldDB" id="A0A8D9AWN4"/>
<evidence type="ECO:0008006" key="2">
    <source>
        <dbReference type="Google" id="ProtNLM"/>
    </source>
</evidence>
<evidence type="ECO:0000313" key="1">
    <source>
        <dbReference type="EMBL" id="CAG6774199.1"/>
    </source>
</evidence>
<accession>A0A8D9AWN4</accession>